<dbReference type="Proteomes" id="UP000575397">
    <property type="component" value="Unassembled WGS sequence"/>
</dbReference>
<protein>
    <submittedName>
        <fullName evidence="2">CopG family transcriptional regulator</fullName>
    </submittedName>
</protein>
<dbReference type="EMBL" id="JABCUS010000008">
    <property type="protein sequence ID" value="NMX03254.1"/>
    <property type="molecule type" value="Genomic_DNA"/>
</dbReference>
<dbReference type="Proteomes" id="UP001209486">
    <property type="component" value="Unassembled WGS sequence"/>
</dbReference>
<name>A0A378PC42_9ACTO</name>
<dbReference type="RefSeq" id="WP_114990041.1">
    <property type="nucleotide sequence ID" value="NZ_JABCUP010000017.1"/>
</dbReference>
<dbReference type="Proteomes" id="UP000578252">
    <property type="component" value="Unassembled WGS sequence"/>
</dbReference>
<comment type="caution">
    <text evidence="2">The sequence shown here is derived from an EMBL/GenBank/DDBJ whole genome shotgun (WGS) entry which is preliminary data.</text>
</comment>
<gene>
    <name evidence="1" type="ORF">FYZ43_10660</name>
    <name evidence="3" type="ORF">HHJ77_04765</name>
    <name evidence="2" type="ORF">HHJ78_05455</name>
</gene>
<evidence type="ECO:0000313" key="5">
    <source>
        <dbReference type="Proteomes" id="UP000578252"/>
    </source>
</evidence>
<organism evidence="2 5">
    <name type="scientific">Mobiluncus mulieris</name>
    <dbReference type="NCBI Taxonomy" id="2052"/>
    <lineage>
        <taxon>Bacteria</taxon>
        <taxon>Bacillati</taxon>
        <taxon>Actinomycetota</taxon>
        <taxon>Actinomycetes</taxon>
        <taxon>Actinomycetales</taxon>
        <taxon>Actinomycetaceae</taxon>
        <taxon>Mobiluncus</taxon>
    </lineage>
</organism>
<evidence type="ECO:0000313" key="3">
    <source>
        <dbReference type="EMBL" id="NMX03254.1"/>
    </source>
</evidence>
<dbReference type="AlphaFoldDB" id="A0A378PC42"/>
<dbReference type="InterPro" id="IPR053842">
    <property type="entry name" value="NikA-like"/>
</dbReference>
<sequence length="98" mass="10969">MKPDDMYPGERSDAAVLARFGMTAAGAQREADQVEDENADDGLTGVFYYGSPLDRLGKTEAKQAISVRFTPSEIVRITRQAEEFHISRSEYIRRKVLA</sequence>
<dbReference type="EMBL" id="JABCUR010000004">
    <property type="protein sequence ID" value="NMW64989.1"/>
    <property type="molecule type" value="Genomic_DNA"/>
</dbReference>
<evidence type="ECO:0000313" key="2">
    <source>
        <dbReference type="EMBL" id="NMW64989.1"/>
    </source>
</evidence>
<evidence type="ECO:0000313" key="6">
    <source>
        <dbReference type="Proteomes" id="UP001209486"/>
    </source>
</evidence>
<reference evidence="1 6" key="1">
    <citation type="submission" date="2019-08" db="EMBL/GenBank/DDBJ databases">
        <title>Comparison of rpoB and gyrB Sequences from Mobiluncus Species and Development of a Multiplex PCR Method for Clinical Detection of Mobiluncus curtisii and Mobiluncus mulieris.</title>
        <authorList>
            <person name="Yang L."/>
            <person name="Shen Y."/>
            <person name="Xu G."/>
            <person name="Shu L.-B."/>
            <person name="Hu J."/>
            <person name="Zhang R."/>
            <person name="Wang Y."/>
            <person name="Zhou H.-W."/>
            <person name="Zhang X."/>
        </authorList>
    </citation>
    <scope>NUCLEOTIDE SEQUENCE [LARGE SCALE GENOMIC DNA]</scope>
    <source>
        <strain evidence="1 6">M26</strain>
    </source>
</reference>
<evidence type="ECO:0000313" key="1">
    <source>
        <dbReference type="EMBL" id="MCU9969830.1"/>
    </source>
</evidence>
<proteinExistence type="predicted"/>
<evidence type="ECO:0000313" key="4">
    <source>
        <dbReference type="Proteomes" id="UP000575397"/>
    </source>
</evidence>
<reference evidence="4 5" key="2">
    <citation type="submission" date="2020-04" db="EMBL/GenBank/DDBJ databases">
        <title>Antimicrobial susceptibility and clonality of vaginal-derived multi-drug resistant Mobiluncus isolates in China.</title>
        <authorList>
            <person name="Zhang X."/>
        </authorList>
    </citation>
    <scope>NUCLEOTIDE SEQUENCE [LARGE SCALE GENOMIC DNA]</scope>
    <source>
        <strain evidence="3 4">12</strain>
        <strain evidence="2 5">13</strain>
    </source>
</reference>
<dbReference type="Pfam" id="PF21983">
    <property type="entry name" value="NikA-like"/>
    <property type="match status" value="1"/>
</dbReference>
<accession>A0A378PC42</accession>
<dbReference type="EMBL" id="VSZY01000027">
    <property type="protein sequence ID" value="MCU9969830.1"/>
    <property type="molecule type" value="Genomic_DNA"/>
</dbReference>